<proteinExistence type="inferred from homology"/>
<dbReference type="SUPFAM" id="SSF56176">
    <property type="entry name" value="FAD-binding/transporter-associated domain-like"/>
    <property type="match status" value="1"/>
</dbReference>
<dbReference type="InterPro" id="IPR003170">
    <property type="entry name" value="MurB"/>
</dbReference>
<keyword evidence="2" id="KW-1185">Reference proteome</keyword>
<dbReference type="EC" id="1.3.1.98" evidence="1"/>
<dbReference type="NCBIfam" id="NF000755">
    <property type="entry name" value="PRK00046.1"/>
    <property type="match status" value="1"/>
</dbReference>
<gene>
    <name evidence="1" type="primary">murB</name>
    <name evidence="1" type="ORF">ABVT43_19155</name>
</gene>
<dbReference type="Gene3D" id="3.90.78.10">
    <property type="entry name" value="UDP-N-acetylenolpyruvoylglucosamine reductase, C-terminal domain"/>
    <property type="match status" value="1"/>
</dbReference>
<dbReference type="InterPro" id="IPR016167">
    <property type="entry name" value="FAD-bd_PCMH_sub1"/>
</dbReference>
<comment type="caution">
    <text evidence="1">The sequence shown here is derived from an EMBL/GenBank/DDBJ whole genome shotgun (WGS) entry which is preliminary data.</text>
</comment>
<sequence length="346" mass="38128">MLFPQVVNQITSQVSLKALNTFAIDALAEHFLIIDHTANFEVLLPQIQSFEERLILGGGSNVLFVSDFSGLIIFPQFFGVEIISQTDVSVEIAVGASENWHRLVEMTVQNDWFGLENLALIPGTVGAAPVQNIGAYGVEVKQVITSVEGIDLESGLPMRMETIDCNFGYRDSLFKQHPGRYLISKVCLRLSKQPNLCLSYPPLKNHFQGQVNIQPLEVMQKVCQIRSAKLPDPGQLANAGSFFKNPIVSLQCYAQLLEQFDDIVAYPVEGGMKLAAGWLIEKAGLKGVRSGNVGVHAHQALVIVNYAADNGFEVWRMAEMIKQKVEQIFGVKLEPEVSIIGEVSNL</sequence>
<dbReference type="InterPro" id="IPR011601">
    <property type="entry name" value="MurB_C"/>
</dbReference>
<dbReference type="PANTHER" id="PTHR21071">
    <property type="entry name" value="UDP-N-ACETYLENOLPYRUVOYLGLUCOSAMINE REDUCTASE"/>
    <property type="match status" value="1"/>
</dbReference>
<dbReference type="InterPro" id="IPR036635">
    <property type="entry name" value="MurB_C_sf"/>
</dbReference>
<dbReference type="Proteomes" id="UP001548189">
    <property type="component" value="Unassembled WGS sequence"/>
</dbReference>
<dbReference type="InterPro" id="IPR036318">
    <property type="entry name" value="FAD-bd_PCMH-like_sf"/>
</dbReference>
<dbReference type="Pfam" id="PF02873">
    <property type="entry name" value="MurB_C"/>
    <property type="match status" value="1"/>
</dbReference>
<reference evidence="1 2" key="1">
    <citation type="submission" date="2024-06" db="EMBL/GenBank/DDBJ databases">
        <authorList>
            <person name="Li F."/>
        </authorList>
    </citation>
    <scope>NUCLEOTIDE SEQUENCE [LARGE SCALE GENOMIC DNA]</scope>
    <source>
        <strain evidence="1 2">GXAS 311</strain>
    </source>
</reference>
<name>A0ABV2BZC2_9GAMM</name>
<dbReference type="InterPro" id="IPR006094">
    <property type="entry name" value="Oxid_FAD_bind_N"/>
</dbReference>
<dbReference type="EMBL" id="JBEVCJ010000042">
    <property type="protein sequence ID" value="MET1257271.1"/>
    <property type="molecule type" value="Genomic_DNA"/>
</dbReference>
<dbReference type="Pfam" id="PF01565">
    <property type="entry name" value="FAD_binding_4"/>
    <property type="match status" value="1"/>
</dbReference>
<dbReference type="PANTHER" id="PTHR21071:SF4">
    <property type="entry name" value="UDP-N-ACETYLENOLPYRUVOYLGLUCOSAMINE REDUCTASE"/>
    <property type="match status" value="1"/>
</dbReference>
<dbReference type="GO" id="GO:0008762">
    <property type="term" value="F:UDP-N-acetylmuramate dehydrogenase activity"/>
    <property type="evidence" value="ECO:0007669"/>
    <property type="project" value="UniProtKB-EC"/>
</dbReference>
<dbReference type="PROSITE" id="PS51387">
    <property type="entry name" value="FAD_PCMH"/>
    <property type="match status" value="1"/>
</dbReference>
<evidence type="ECO:0000313" key="2">
    <source>
        <dbReference type="Proteomes" id="UP001548189"/>
    </source>
</evidence>
<dbReference type="SUPFAM" id="SSF56194">
    <property type="entry name" value="Uridine diphospho-N-Acetylenolpyruvylglucosamine reductase, MurB, C-terminal domain"/>
    <property type="match status" value="1"/>
</dbReference>
<protein>
    <submittedName>
        <fullName evidence="1">UDP-N-acetylmuramate dehydrogenase</fullName>
        <ecNumber evidence="1">1.3.1.98</ecNumber>
    </submittedName>
</protein>
<dbReference type="Gene3D" id="3.30.465.10">
    <property type="match status" value="1"/>
</dbReference>
<dbReference type="InterPro" id="IPR016169">
    <property type="entry name" value="FAD-bd_PCMH_sub2"/>
</dbReference>
<dbReference type="NCBIfam" id="TIGR00179">
    <property type="entry name" value="murB"/>
    <property type="match status" value="1"/>
</dbReference>
<dbReference type="Gene3D" id="3.30.43.10">
    <property type="entry name" value="Uridine Diphospho-n-acetylenolpyruvylglucosamine Reductase, domain 2"/>
    <property type="match status" value="1"/>
</dbReference>
<keyword evidence="1" id="KW-0560">Oxidoreductase</keyword>
<organism evidence="1 2">
    <name type="scientific">Aliikangiella maris</name>
    <dbReference type="NCBI Taxonomy" id="3162458"/>
    <lineage>
        <taxon>Bacteria</taxon>
        <taxon>Pseudomonadati</taxon>
        <taxon>Pseudomonadota</taxon>
        <taxon>Gammaproteobacteria</taxon>
        <taxon>Oceanospirillales</taxon>
        <taxon>Pleioneaceae</taxon>
        <taxon>Aliikangiella</taxon>
    </lineage>
</organism>
<dbReference type="InterPro" id="IPR016166">
    <property type="entry name" value="FAD-bd_PCMH"/>
</dbReference>
<evidence type="ECO:0000313" key="1">
    <source>
        <dbReference type="EMBL" id="MET1257271.1"/>
    </source>
</evidence>
<dbReference type="HAMAP" id="MF_00037">
    <property type="entry name" value="MurB"/>
    <property type="match status" value="1"/>
</dbReference>
<accession>A0ABV2BZC2</accession>